<gene>
    <name evidence="6" type="ORF">JT25_017265</name>
</gene>
<dbReference type="InterPro" id="IPR026575">
    <property type="entry name" value="GpdQ/CpdA-like"/>
</dbReference>
<dbReference type="InterPro" id="IPR050884">
    <property type="entry name" value="CNP_phosphodiesterase-III"/>
</dbReference>
<dbReference type="Pfam" id="PF00149">
    <property type="entry name" value="Metallophos"/>
    <property type="match status" value="1"/>
</dbReference>
<evidence type="ECO:0000256" key="2">
    <source>
        <dbReference type="ARBA" id="ARBA00022801"/>
    </source>
</evidence>
<evidence type="ECO:0000256" key="1">
    <source>
        <dbReference type="ARBA" id="ARBA00022723"/>
    </source>
</evidence>
<comment type="similarity">
    <text evidence="4">Belongs to the cyclic nucleotide phosphodiesterase class-III family.</text>
</comment>
<dbReference type="InterPro" id="IPR004843">
    <property type="entry name" value="Calcineurin-like_PHP"/>
</dbReference>
<dbReference type="SUPFAM" id="SSF56300">
    <property type="entry name" value="Metallo-dependent phosphatases"/>
    <property type="match status" value="1"/>
</dbReference>
<dbReference type="InterPro" id="IPR029052">
    <property type="entry name" value="Metallo-depent_PP-like"/>
</dbReference>
<reference evidence="6 7" key="1">
    <citation type="journal article" date="2015" name="Environ. Microbiol.">
        <title>Methane oxidation coupled to nitrate reduction under hypoxia by the Gammaproteobacterium Methylomonas denitrificans, sp. nov. type strain FJG1.</title>
        <authorList>
            <person name="Kits K.D."/>
            <person name="Klotz M.G."/>
            <person name="Stein L.Y."/>
        </authorList>
    </citation>
    <scope>NUCLEOTIDE SEQUENCE [LARGE SCALE GENOMIC DNA]</scope>
    <source>
        <strain evidence="6 7">FJG1</strain>
    </source>
</reference>
<dbReference type="RefSeq" id="WP_036274676.1">
    <property type="nucleotide sequence ID" value="NZ_CP014476.1"/>
</dbReference>
<dbReference type="AlphaFoldDB" id="A0A126T7Z3"/>
<dbReference type="PANTHER" id="PTHR42988:SF2">
    <property type="entry name" value="CYCLIC NUCLEOTIDE PHOSPHODIESTERASE CBUA0032-RELATED"/>
    <property type="match status" value="1"/>
</dbReference>
<dbReference type="CDD" id="cd07402">
    <property type="entry name" value="MPP_GpdQ"/>
    <property type="match status" value="1"/>
</dbReference>
<proteinExistence type="inferred from homology"/>
<evidence type="ECO:0000313" key="7">
    <source>
        <dbReference type="Proteomes" id="UP000030512"/>
    </source>
</evidence>
<organism evidence="6 7">
    <name type="scientific">Methylomonas denitrificans</name>
    <dbReference type="NCBI Taxonomy" id="1538553"/>
    <lineage>
        <taxon>Bacteria</taxon>
        <taxon>Pseudomonadati</taxon>
        <taxon>Pseudomonadota</taxon>
        <taxon>Gammaproteobacteria</taxon>
        <taxon>Methylococcales</taxon>
        <taxon>Methylococcaceae</taxon>
        <taxon>Methylomonas</taxon>
    </lineage>
</organism>
<dbReference type="Proteomes" id="UP000030512">
    <property type="component" value="Chromosome"/>
</dbReference>
<evidence type="ECO:0000256" key="4">
    <source>
        <dbReference type="ARBA" id="ARBA00025742"/>
    </source>
</evidence>
<dbReference type="PANTHER" id="PTHR42988">
    <property type="entry name" value="PHOSPHOHYDROLASE"/>
    <property type="match status" value="1"/>
</dbReference>
<dbReference type="EMBL" id="CP014476">
    <property type="protein sequence ID" value="AMK78213.1"/>
    <property type="molecule type" value="Genomic_DNA"/>
</dbReference>
<dbReference type="STRING" id="1538553.JT25_017265"/>
<dbReference type="OrthoDB" id="9784378at2"/>
<dbReference type="GO" id="GO:0046872">
    <property type="term" value="F:metal ion binding"/>
    <property type="evidence" value="ECO:0007669"/>
    <property type="project" value="UniProtKB-KW"/>
</dbReference>
<evidence type="ECO:0000259" key="5">
    <source>
        <dbReference type="Pfam" id="PF00149"/>
    </source>
</evidence>
<accession>A0A126T7Z3</accession>
<feature type="domain" description="Calcineurin-like phosphoesterase" evidence="5">
    <location>
        <begin position="4"/>
        <end position="193"/>
    </location>
</feature>
<dbReference type="NCBIfam" id="NF008359">
    <property type="entry name" value="PRK11148.1"/>
    <property type="match status" value="1"/>
</dbReference>
<dbReference type="KEGG" id="mdn:JT25_017265"/>
<name>A0A126T7Z3_9GAMM</name>
<protein>
    <submittedName>
        <fullName evidence="6">Phosphoesterase</fullName>
    </submittedName>
</protein>
<keyword evidence="3" id="KW-0408">Iron</keyword>
<keyword evidence="1" id="KW-0479">Metal-binding</keyword>
<dbReference type="GO" id="GO:0004112">
    <property type="term" value="F:cyclic-nucleotide phosphodiesterase activity"/>
    <property type="evidence" value="ECO:0007669"/>
    <property type="project" value="InterPro"/>
</dbReference>
<sequence length="262" mass="29828">MPALKILQLTDPHILPHAGDKMLGIDTEQYFQNTLAHAHVTHGRFDLILLTGDLGQDPCADSYRRICRHLQTYRTPCLCLPGNHDDWELMKTELNAGFVSCRKHLLLENWQIIALNSQKPGRPSGFVSQEELAFLQQTLSTNDMPALLAIHHHCVASRSSWMDTMRIENGEELLTIVEHFPQVKAITCGHLHQEMQTSHKQIAIFAAPASCFQFKPLATEFELDTLPPGYRVFELFDNGDLQSRCFRLPISMNELQTNLHSY</sequence>
<evidence type="ECO:0000313" key="6">
    <source>
        <dbReference type="EMBL" id="AMK78213.1"/>
    </source>
</evidence>
<keyword evidence="2" id="KW-0378">Hydrolase</keyword>
<evidence type="ECO:0000256" key="3">
    <source>
        <dbReference type="ARBA" id="ARBA00023004"/>
    </source>
</evidence>
<dbReference type="Gene3D" id="3.60.21.10">
    <property type="match status" value="1"/>
</dbReference>
<keyword evidence="7" id="KW-1185">Reference proteome</keyword>